<evidence type="ECO:0000313" key="10">
    <source>
        <dbReference type="Proteomes" id="UP001633002"/>
    </source>
</evidence>
<dbReference type="FunFam" id="2.60.260.20:FF:000005">
    <property type="entry name" value="Chaperone protein dnaJ 1, mitochondrial"/>
    <property type="match status" value="1"/>
</dbReference>
<comment type="caution">
    <text evidence="9">The sequence shown here is derived from an EMBL/GenBank/DDBJ whole genome shotgun (WGS) entry which is preliminary data.</text>
</comment>
<feature type="domain" description="CR-type" evidence="8">
    <location>
        <begin position="219"/>
        <end position="297"/>
    </location>
</feature>
<evidence type="ECO:0000256" key="4">
    <source>
        <dbReference type="ARBA" id="ARBA00022833"/>
    </source>
</evidence>
<keyword evidence="2" id="KW-0677">Repeat</keyword>
<reference evidence="9 10" key="1">
    <citation type="submission" date="2024-09" db="EMBL/GenBank/DDBJ databases">
        <title>Chromosome-scale assembly of Riccia sorocarpa.</title>
        <authorList>
            <person name="Paukszto L."/>
        </authorList>
    </citation>
    <scope>NUCLEOTIDE SEQUENCE [LARGE SCALE GENOMIC DNA]</scope>
    <source>
        <strain evidence="9">LP-2024</strain>
        <tissue evidence="9">Aerial parts of the thallus</tissue>
    </source>
</reference>
<dbReference type="PRINTS" id="PR00625">
    <property type="entry name" value="JDOMAIN"/>
</dbReference>
<dbReference type="InterPro" id="IPR008971">
    <property type="entry name" value="HSP40/DnaJ_pept-bd"/>
</dbReference>
<dbReference type="PANTHER" id="PTHR43096:SF52">
    <property type="entry name" value="DNAJ HOMOLOG 1, MITOCHONDRIAL-RELATED"/>
    <property type="match status" value="1"/>
</dbReference>
<keyword evidence="4 6" id="KW-0862">Zinc</keyword>
<dbReference type="InterPro" id="IPR001305">
    <property type="entry name" value="HSP_DnaJ_Cys-rich_dom"/>
</dbReference>
<dbReference type="Pfam" id="PF00226">
    <property type="entry name" value="DnaJ"/>
    <property type="match status" value="1"/>
</dbReference>
<name>A0ABD3GVN9_9MARC</name>
<dbReference type="CDD" id="cd06257">
    <property type="entry name" value="DnaJ"/>
    <property type="match status" value="1"/>
</dbReference>
<dbReference type="CDD" id="cd10747">
    <property type="entry name" value="DnaJ_C"/>
    <property type="match status" value="1"/>
</dbReference>
<accession>A0ABD3GVN9</accession>
<evidence type="ECO:0000313" key="9">
    <source>
        <dbReference type="EMBL" id="KAL3683298.1"/>
    </source>
</evidence>
<dbReference type="Proteomes" id="UP001633002">
    <property type="component" value="Unassembled WGS sequence"/>
</dbReference>
<dbReference type="Pfam" id="PF00684">
    <property type="entry name" value="DnaJ_CXXCXGXG"/>
    <property type="match status" value="1"/>
</dbReference>
<dbReference type="InterPro" id="IPR036410">
    <property type="entry name" value="HSP_DnaJ_Cys-rich_dom_sf"/>
</dbReference>
<dbReference type="SUPFAM" id="SSF49493">
    <property type="entry name" value="HSP40/DnaJ peptide-binding domain"/>
    <property type="match status" value="2"/>
</dbReference>
<dbReference type="PROSITE" id="PS50076">
    <property type="entry name" value="DNAJ_2"/>
    <property type="match status" value="1"/>
</dbReference>
<dbReference type="InterPro" id="IPR036869">
    <property type="entry name" value="J_dom_sf"/>
</dbReference>
<dbReference type="SUPFAM" id="SSF57938">
    <property type="entry name" value="DnaJ/Hsp40 cysteine-rich domain"/>
    <property type="match status" value="1"/>
</dbReference>
<feature type="zinc finger region" description="CR-type" evidence="6">
    <location>
        <begin position="219"/>
        <end position="297"/>
    </location>
</feature>
<dbReference type="EMBL" id="JBJQOH010000006">
    <property type="protein sequence ID" value="KAL3683298.1"/>
    <property type="molecule type" value="Genomic_DNA"/>
</dbReference>
<keyword evidence="1 6" id="KW-0479">Metal-binding</keyword>
<gene>
    <name evidence="9" type="ORF">R1sor_001320</name>
</gene>
<dbReference type="GO" id="GO:0008270">
    <property type="term" value="F:zinc ion binding"/>
    <property type="evidence" value="ECO:0007669"/>
    <property type="project" value="UniProtKB-KW"/>
</dbReference>
<proteinExistence type="inferred from homology"/>
<dbReference type="FunFam" id="2.10.230.10:FF:000002">
    <property type="entry name" value="Molecular chaperone DnaJ"/>
    <property type="match status" value="1"/>
</dbReference>
<evidence type="ECO:0000256" key="1">
    <source>
        <dbReference type="ARBA" id="ARBA00022723"/>
    </source>
</evidence>
<keyword evidence="10" id="KW-1185">Reference proteome</keyword>
<dbReference type="PROSITE" id="PS00636">
    <property type="entry name" value="DNAJ_1"/>
    <property type="match status" value="1"/>
</dbReference>
<protein>
    <submittedName>
        <fullName evidence="9">Uncharacterized protein</fullName>
    </submittedName>
</protein>
<organism evidence="9 10">
    <name type="scientific">Riccia sorocarpa</name>
    <dbReference type="NCBI Taxonomy" id="122646"/>
    <lineage>
        <taxon>Eukaryota</taxon>
        <taxon>Viridiplantae</taxon>
        <taxon>Streptophyta</taxon>
        <taxon>Embryophyta</taxon>
        <taxon>Marchantiophyta</taxon>
        <taxon>Marchantiopsida</taxon>
        <taxon>Marchantiidae</taxon>
        <taxon>Marchantiales</taxon>
        <taxon>Ricciaceae</taxon>
        <taxon>Riccia</taxon>
    </lineage>
</organism>
<dbReference type="AlphaFoldDB" id="A0ABD3GVN9"/>
<dbReference type="PANTHER" id="PTHR43096">
    <property type="entry name" value="DNAJ HOMOLOG 1, MITOCHONDRIAL-RELATED"/>
    <property type="match status" value="1"/>
</dbReference>
<dbReference type="SMART" id="SM00271">
    <property type="entry name" value="DnaJ"/>
    <property type="match status" value="1"/>
</dbReference>
<evidence type="ECO:0000256" key="3">
    <source>
        <dbReference type="ARBA" id="ARBA00022771"/>
    </source>
</evidence>
<dbReference type="Gene3D" id="2.60.260.20">
    <property type="entry name" value="Urease metallochaperone UreE, N-terminal domain"/>
    <property type="match status" value="2"/>
</dbReference>
<evidence type="ECO:0000256" key="6">
    <source>
        <dbReference type="PROSITE-ProRule" id="PRU00546"/>
    </source>
</evidence>
<evidence type="ECO:0000259" key="8">
    <source>
        <dbReference type="PROSITE" id="PS51188"/>
    </source>
</evidence>
<dbReference type="InterPro" id="IPR018253">
    <property type="entry name" value="DnaJ_domain_CS"/>
</dbReference>
<dbReference type="Gene3D" id="1.10.287.110">
    <property type="entry name" value="DnaJ domain"/>
    <property type="match status" value="1"/>
</dbReference>
<keyword evidence="3 6" id="KW-0863">Zinc-finger</keyword>
<dbReference type="HAMAP" id="MF_01152">
    <property type="entry name" value="DnaJ"/>
    <property type="match status" value="1"/>
</dbReference>
<sequence length="479" mass="51565">MSRIPWRRSLHLLQRCGYTSRTSSITDGFLSSTAVDSIHGHQRHSYHEFANNSSTFSRSGHCPGRSSRGRTLFSPIRGFHATGIQHMSKRDFYEVLGVNRGATAADIKKAYYALAKKYHPDMNKADEKAEEKFQEIQHAYEVLRDDEKRAMYDQVGPDVYDQAAAGGGPGGPEGPGSYEGFGFPGFDVNEMLNSLFGDGRSRRTAKAAVTLTFQEAVHGCSKNVTFQTRVACQSCKGTGIPKGAKVQTCQACGGSGQMRFRKGLFTLDATCDDCGGSGKFTKERCSTCRGAGTVKSPKQVTVEVPAGVENGMTMKVEGERGAGADLFVQLQVLEDPVFRRDGADVHVNSSISFSQAILGCEIQVPTLAGDVSLKVRPGTQPNQKVVLRGKGIKMLDSNRYGDHYVHFTVVIPSPATLSIAQRRLIEEFARLESGEIYKTSLLKYTAGSDMLSVLISAGSAGEAGVAGAGATLSSAEKSP</sequence>
<dbReference type="InterPro" id="IPR001623">
    <property type="entry name" value="DnaJ_domain"/>
</dbReference>
<feature type="domain" description="J" evidence="7">
    <location>
        <begin position="91"/>
        <end position="156"/>
    </location>
</feature>
<dbReference type="CDD" id="cd10719">
    <property type="entry name" value="DnaJ_zf"/>
    <property type="match status" value="1"/>
</dbReference>
<dbReference type="NCBIfam" id="NF008035">
    <property type="entry name" value="PRK10767.1"/>
    <property type="match status" value="1"/>
</dbReference>
<dbReference type="SUPFAM" id="SSF46565">
    <property type="entry name" value="Chaperone J-domain"/>
    <property type="match status" value="1"/>
</dbReference>
<evidence type="ECO:0000259" key="7">
    <source>
        <dbReference type="PROSITE" id="PS50076"/>
    </source>
</evidence>
<evidence type="ECO:0000256" key="2">
    <source>
        <dbReference type="ARBA" id="ARBA00022737"/>
    </source>
</evidence>
<dbReference type="Pfam" id="PF01556">
    <property type="entry name" value="DnaJ_C"/>
    <property type="match status" value="1"/>
</dbReference>
<dbReference type="Gene3D" id="2.10.230.10">
    <property type="entry name" value="Heat shock protein DnaJ, cysteine-rich domain"/>
    <property type="match status" value="1"/>
</dbReference>
<evidence type="ECO:0000256" key="5">
    <source>
        <dbReference type="ARBA" id="ARBA00023186"/>
    </source>
</evidence>
<dbReference type="InterPro" id="IPR002939">
    <property type="entry name" value="DnaJ_C"/>
</dbReference>
<keyword evidence="5" id="KW-0143">Chaperone</keyword>
<dbReference type="PROSITE" id="PS51188">
    <property type="entry name" value="ZF_CR"/>
    <property type="match status" value="1"/>
</dbReference>
<dbReference type="InterPro" id="IPR012724">
    <property type="entry name" value="DnaJ"/>
</dbReference>